<reference evidence="7 8" key="1">
    <citation type="submission" date="2024-05" db="EMBL/GenBank/DDBJ databases">
        <title>Genome Sequence and Characterization of the New Strain Purple Sulfur Bacterium of Genus Thioalkalicoccus.</title>
        <authorList>
            <person name="Bryantseva I.A."/>
            <person name="Kyndt J.A."/>
            <person name="Imhoff J.F."/>
        </authorList>
    </citation>
    <scope>NUCLEOTIDE SEQUENCE [LARGE SCALE GENOMIC DNA]</scope>
    <source>
        <strain evidence="7 8">Um2</strain>
    </source>
</reference>
<dbReference type="CDD" id="cd00609">
    <property type="entry name" value="AAT_like"/>
    <property type="match status" value="1"/>
</dbReference>
<evidence type="ECO:0000256" key="2">
    <source>
        <dbReference type="ARBA" id="ARBA00022898"/>
    </source>
</evidence>
<proteinExistence type="inferred from homology"/>
<dbReference type="InterPro" id="IPR036388">
    <property type="entry name" value="WH-like_DNA-bd_sf"/>
</dbReference>
<evidence type="ECO:0000256" key="4">
    <source>
        <dbReference type="ARBA" id="ARBA00023125"/>
    </source>
</evidence>
<dbReference type="InterPro" id="IPR015424">
    <property type="entry name" value="PyrdxlP-dep_Trfase"/>
</dbReference>
<dbReference type="Pfam" id="PF00155">
    <property type="entry name" value="Aminotran_1_2"/>
    <property type="match status" value="1"/>
</dbReference>
<name>A0ABV4BIZ5_9GAMM</name>
<evidence type="ECO:0000256" key="1">
    <source>
        <dbReference type="ARBA" id="ARBA00005384"/>
    </source>
</evidence>
<keyword evidence="7" id="KW-0808">Transferase</keyword>
<dbReference type="PANTHER" id="PTHR46577">
    <property type="entry name" value="HTH-TYPE TRANSCRIPTIONAL REGULATORY PROTEIN GABR"/>
    <property type="match status" value="1"/>
</dbReference>
<keyword evidence="7" id="KW-0032">Aminotransferase</keyword>
<evidence type="ECO:0000256" key="5">
    <source>
        <dbReference type="ARBA" id="ARBA00023163"/>
    </source>
</evidence>
<dbReference type="InterPro" id="IPR000524">
    <property type="entry name" value="Tscrpt_reg_HTH_GntR"/>
</dbReference>
<dbReference type="InterPro" id="IPR036390">
    <property type="entry name" value="WH_DNA-bd_sf"/>
</dbReference>
<dbReference type="SUPFAM" id="SSF53383">
    <property type="entry name" value="PLP-dependent transferases"/>
    <property type="match status" value="1"/>
</dbReference>
<keyword evidence="5" id="KW-0804">Transcription</keyword>
<dbReference type="SUPFAM" id="SSF46785">
    <property type="entry name" value="Winged helix' DNA-binding domain"/>
    <property type="match status" value="1"/>
</dbReference>
<gene>
    <name evidence="7" type="ORF">ABC977_17470</name>
</gene>
<protein>
    <submittedName>
        <fullName evidence="7">PLP-dependent aminotransferase family protein</fullName>
    </submittedName>
</protein>
<organism evidence="7 8">
    <name type="scientific">Thioalkalicoccus limnaeus</name>
    <dbReference type="NCBI Taxonomy" id="120681"/>
    <lineage>
        <taxon>Bacteria</taxon>
        <taxon>Pseudomonadati</taxon>
        <taxon>Pseudomonadota</taxon>
        <taxon>Gammaproteobacteria</taxon>
        <taxon>Chromatiales</taxon>
        <taxon>Chromatiaceae</taxon>
        <taxon>Thioalkalicoccus</taxon>
    </lineage>
</organism>
<dbReference type="Pfam" id="PF00392">
    <property type="entry name" value="GntR"/>
    <property type="match status" value="1"/>
</dbReference>
<dbReference type="PANTHER" id="PTHR46577:SF1">
    <property type="entry name" value="HTH-TYPE TRANSCRIPTIONAL REGULATORY PROTEIN GABR"/>
    <property type="match status" value="1"/>
</dbReference>
<evidence type="ECO:0000256" key="3">
    <source>
        <dbReference type="ARBA" id="ARBA00023015"/>
    </source>
</evidence>
<evidence type="ECO:0000313" key="8">
    <source>
        <dbReference type="Proteomes" id="UP001564408"/>
    </source>
</evidence>
<evidence type="ECO:0000313" key="7">
    <source>
        <dbReference type="EMBL" id="MEY6434190.1"/>
    </source>
</evidence>
<dbReference type="CDD" id="cd07377">
    <property type="entry name" value="WHTH_GntR"/>
    <property type="match status" value="1"/>
</dbReference>
<evidence type="ECO:0000259" key="6">
    <source>
        <dbReference type="PROSITE" id="PS50949"/>
    </source>
</evidence>
<dbReference type="SMART" id="SM00345">
    <property type="entry name" value="HTH_GNTR"/>
    <property type="match status" value="1"/>
</dbReference>
<sequence>MQLSIRVDPDAPHSLQQQLFDTIRRLILDGRLRPGSAMPGSRAFSEQLGVSRNTVLLVYERLIAEGYLQTRPAVGTFVNRSLPEQSLCLPRNPVFASPEPTARAPRFRSPRVPIRAQAVVNPNRHRLAIDFWVGRPDPHTFPTKAWRRRLLHHLSIGGQPLTEYGDPSGLSALRRAIADYLGPARGINTGPERIVIVAGIQQALNIAARLLVHDGATVVLECPCYQGAAYVFEHHGAHLRPVPVDEHGLMSERLPATPVSLAYVTPSHQYPLGGTLSLERRIRLLEWAEETGAYIVEDDYDSDFRHAGSPLTAVAGLDPQGGVIYLGTFSKSIGAGLRLGYMVLPEELVEPARTLKALLDNGNPWLDQAVLADFIASGSYDRHLRRIRQLYRRRRDCLVESLRAHFGAVRLSGLEGGMHAVWHLPTEYPSAPELQALALEAGVGVYALDGGGAIDFDRTNYRERTLLLGYSSLSETEIREGVARLARAFNGPNQLRTGMVGDHPSAAA</sequence>
<dbReference type="InterPro" id="IPR015421">
    <property type="entry name" value="PyrdxlP-dep_Trfase_major"/>
</dbReference>
<dbReference type="Proteomes" id="UP001564408">
    <property type="component" value="Unassembled WGS sequence"/>
</dbReference>
<comment type="similarity">
    <text evidence="1">In the C-terminal section; belongs to the class-I pyridoxal-phosphate-dependent aminotransferase family.</text>
</comment>
<dbReference type="InterPro" id="IPR051446">
    <property type="entry name" value="HTH_trans_reg/aminotransferase"/>
</dbReference>
<dbReference type="EMBL" id="JBDKXB010000048">
    <property type="protein sequence ID" value="MEY6434190.1"/>
    <property type="molecule type" value="Genomic_DNA"/>
</dbReference>
<dbReference type="Gene3D" id="3.40.640.10">
    <property type="entry name" value="Type I PLP-dependent aspartate aminotransferase-like (Major domain)"/>
    <property type="match status" value="1"/>
</dbReference>
<dbReference type="Gene3D" id="1.10.10.10">
    <property type="entry name" value="Winged helix-like DNA-binding domain superfamily/Winged helix DNA-binding domain"/>
    <property type="match status" value="1"/>
</dbReference>
<dbReference type="GO" id="GO:0008483">
    <property type="term" value="F:transaminase activity"/>
    <property type="evidence" value="ECO:0007669"/>
    <property type="project" value="UniProtKB-KW"/>
</dbReference>
<feature type="domain" description="HTH gntR-type" evidence="6">
    <location>
        <begin position="13"/>
        <end position="81"/>
    </location>
</feature>
<dbReference type="InterPro" id="IPR004839">
    <property type="entry name" value="Aminotransferase_I/II_large"/>
</dbReference>
<keyword evidence="4" id="KW-0238">DNA-binding</keyword>
<keyword evidence="2" id="KW-0663">Pyridoxal phosphate</keyword>
<accession>A0ABV4BIZ5</accession>
<dbReference type="RefSeq" id="WP_369668572.1">
    <property type="nucleotide sequence ID" value="NZ_JBDKXB010000048.1"/>
</dbReference>
<comment type="caution">
    <text evidence="7">The sequence shown here is derived from an EMBL/GenBank/DDBJ whole genome shotgun (WGS) entry which is preliminary data.</text>
</comment>
<dbReference type="PROSITE" id="PS50949">
    <property type="entry name" value="HTH_GNTR"/>
    <property type="match status" value="1"/>
</dbReference>
<keyword evidence="3" id="KW-0805">Transcription regulation</keyword>
<keyword evidence="8" id="KW-1185">Reference proteome</keyword>